<reference evidence="2 3" key="1">
    <citation type="submission" date="2013-04" db="EMBL/GenBank/DDBJ databases">
        <title>Oceanicola sp. 22II1-22F33 Genome Sequencing.</title>
        <authorList>
            <person name="Lai Q."/>
            <person name="Li G."/>
            <person name="Shao Z."/>
        </authorList>
    </citation>
    <scope>NUCLEOTIDE SEQUENCE [LARGE SCALE GENOMIC DNA]</scope>
    <source>
        <strain evidence="2 3">22II1-22F33</strain>
    </source>
</reference>
<keyword evidence="3" id="KW-1185">Reference proteome</keyword>
<feature type="chain" id="PRO_5012420489" evidence="1">
    <location>
        <begin position="27"/>
        <end position="180"/>
    </location>
</feature>
<proteinExistence type="predicted"/>
<feature type="signal peptide" evidence="1">
    <location>
        <begin position="1"/>
        <end position="26"/>
    </location>
</feature>
<evidence type="ECO:0000313" key="3">
    <source>
        <dbReference type="Proteomes" id="UP000215377"/>
    </source>
</evidence>
<name>A0A225NBC0_9RHOB</name>
<sequence length="180" mass="19893">MAPLASARRLAAAMALAACGASAAMAAEVSDFVGSYTGEAEIAAGEDIHQRDLSVEITETKEGFRVDWTTITYRADGRVKEAAYSINFVPSDRDDVFAAAMRKNMFGHDVQMDPMKGEPYVWARIIDDTMTVFSLFVDDEGGYEIQEFNRTLADSGLELDFLSVRNGAVKRRVDTFLERQ</sequence>
<gene>
    <name evidence="2" type="ORF">ATO3_25480</name>
</gene>
<keyword evidence="1" id="KW-0732">Signal</keyword>
<comment type="caution">
    <text evidence="2">The sequence shown here is derived from an EMBL/GenBank/DDBJ whole genome shotgun (WGS) entry which is preliminary data.</text>
</comment>
<protein>
    <submittedName>
        <fullName evidence="2">Uncharacterized protein</fullName>
    </submittedName>
</protein>
<accession>A0A225NBC0</accession>
<evidence type="ECO:0000256" key="1">
    <source>
        <dbReference type="SAM" id="SignalP"/>
    </source>
</evidence>
<organism evidence="2 3">
    <name type="scientific">Marinibacterium profundimaris</name>
    <dbReference type="NCBI Taxonomy" id="1679460"/>
    <lineage>
        <taxon>Bacteria</taxon>
        <taxon>Pseudomonadati</taxon>
        <taxon>Pseudomonadota</taxon>
        <taxon>Alphaproteobacteria</taxon>
        <taxon>Rhodobacterales</taxon>
        <taxon>Paracoccaceae</taxon>
        <taxon>Marinibacterium</taxon>
    </lineage>
</organism>
<dbReference type="EMBL" id="AQQR01000026">
    <property type="protein sequence ID" value="OWU67822.1"/>
    <property type="molecule type" value="Genomic_DNA"/>
</dbReference>
<evidence type="ECO:0000313" key="2">
    <source>
        <dbReference type="EMBL" id="OWU67822.1"/>
    </source>
</evidence>
<dbReference type="AlphaFoldDB" id="A0A225NBC0"/>
<dbReference type="Proteomes" id="UP000215377">
    <property type="component" value="Unassembled WGS sequence"/>
</dbReference>